<gene>
    <name evidence="3" type="ORF">BD626DRAFT_473063</name>
</gene>
<dbReference type="EMBL" id="VDMD01000001">
    <property type="protein sequence ID" value="TRM69139.1"/>
    <property type="molecule type" value="Genomic_DNA"/>
</dbReference>
<keyword evidence="4" id="KW-1185">Reference proteome</keyword>
<proteinExistence type="predicted"/>
<dbReference type="AlphaFoldDB" id="A0A550CWH3"/>
<feature type="compositionally biased region" description="Basic and acidic residues" evidence="1">
    <location>
        <begin position="63"/>
        <end position="80"/>
    </location>
</feature>
<evidence type="ECO:0000256" key="2">
    <source>
        <dbReference type="SAM" id="Phobius"/>
    </source>
</evidence>
<feature type="compositionally biased region" description="Basic and acidic residues" evidence="1">
    <location>
        <begin position="35"/>
        <end position="54"/>
    </location>
</feature>
<organism evidence="3 4">
    <name type="scientific">Schizophyllum amplum</name>
    <dbReference type="NCBI Taxonomy" id="97359"/>
    <lineage>
        <taxon>Eukaryota</taxon>
        <taxon>Fungi</taxon>
        <taxon>Dikarya</taxon>
        <taxon>Basidiomycota</taxon>
        <taxon>Agaricomycotina</taxon>
        <taxon>Agaricomycetes</taxon>
        <taxon>Agaricomycetidae</taxon>
        <taxon>Agaricales</taxon>
        <taxon>Schizophyllaceae</taxon>
        <taxon>Schizophyllum</taxon>
    </lineage>
</organism>
<protein>
    <submittedName>
        <fullName evidence="3">Uncharacterized protein</fullName>
    </submittedName>
</protein>
<feature type="region of interest" description="Disordered" evidence="1">
    <location>
        <begin position="1"/>
        <end position="119"/>
    </location>
</feature>
<keyword evidence="2" id="KW-0472">Membrane</keyword>
<sequence length="187" mass="22138">MRRKTVSDARQYMHTAHSEHNTEVLPGQIQPQVEAGREPPKETPPSREEDKYYEDGGPWYMGKAREDFRRRKSGQPRDPREDEDPIQWARDRRNAEQERRNAEQERESDFGPEDYFDGAMRQRGDVLPDEEFQDTLLLLALIAAISALVWLRMRLANRVRQRENGGREDDRDRLGNMWLFDVLNWGL</sequence>
<reference evidence="3 4" key="1">
    <citation type="journal article" date="2019" name="New Phytol.">
        <title>Comparative genomics reveals unique wood-decay strategies and fruiting body development in the Schizophyllaceae.</title>
        <authorList>
            <person name="Almasi E."/>
            <person name="Sahu N."/>
            <person name="Krizsan K."/>
            <person name="Balint B."/>
            <person name="Kovacs G.M."/>
            <person name="Kiss B."/>
            <person name="Cseklye J."/>
            <person name="Drula E."/>
            <person name="Henrissat B."/>
            <person name="Nagy I."/>
            <person name="Chovatia M."/>
            <person name="Adam C."/>
            <person name="LaButti K."/>
            <person name="Lipzen A."/>
            <person name="Riley R."/>
            <person name="Grigoriev I.V."/>
            <person name="Nagy L.G."/>
        </authorList>
    </citation>
    <scope>NUCLEOTIDE SEQUENCE [LARGE SCALE GENOMIC DNA]</scope>
    <source>
        <strain evidence="3 4">NL-1724</strain>
    </source>
</reference>
<comment type="caution">
    <text evidence="3">The sequence shown here is derived from an EMBL/GenBank/DDBJ whole genome shotgun (WGS) entry which is preliminary data.</text>
</comment>
<evidence type="ECO:0000256" key="1">
    <source>
        <dbReference type="SAM" id="MobiDB-lite"/>
    </source>
</evidence>
<evidence type="ECO:0000313" key="3">
    <source>
        <dbReference type="EMBL" id="TRM69139.1"/>
    </source>
</evidence>
<name>A0A550CWH3_9AGAR</name>
<accession>A0A550CWH3</accession>
<feature type="compositionally biased region" description="Basic and acidic residues" evidence="1">
    <location>
        <begin position="89"/>
        <end position="109"/>
    </location>
</feature>
<dbReference type="OrthoDB" id="27934at2759"/>
<feature type="transmembrane region" description="Helical" evidence="2">
    <location>
        <begin position="136"/>
        <end position="153"/>
    </location>
</feature>
<keyword evidence="2" id="KW-0812">Transmembrane</keyword>
<evidence type="ECO:0000313" key="4">
    <source>
        <dbReference type="Proteomes" id="UP000320762"/>
    </source>
</evidence>
<dbReference type="Proteomes" id="UP000320762">
    <property type="component" value="Unassembled WGS sequence"/>
</dbReference>
<dbReference type="STRING" id="97359.A0A550CWH3"/>
<keyword evidence="2" id="KW-1133">Transmembrane helix</keyword>